<gene>
    <name evidence="3" type="ORF">H9Q77_09040</name>
</gene>
<keyword evidence="4" id="KW-1185">Reference proteome</keyword>
<evidence type="ECO:0000259" key="2">
    <source>
        <dbReference type="Pfam" id="PF18475"/>
    </source>
</evidence>
<feature type="compositionally biased region" description="Basic and acidic residues" evidence="1">
    <location>
        <begin position="187"/>
        <end position="204"/>
    </location>
</feature>
<dbReference type="EMBL" id="CP060633">
    <property type="protein sequence ID" value="QNM01279.1"/>
    <property type="molecule type" value="Genomic_DNA"/>
</dbReference>
<accession>A0A7G9FRU7</accession>
<feature type="compositionally biased region" description="Basic and acidic residues" evidence="1">
    <location>
        <begin position="163"/>
        <end position="178"/>
    </location>
</feature>
<evidence type="ECO:0000313" key="4">
    <source>
        <dbReference type="Proteomes" id="UP000515981"/>
    </source>
</evidence>
<feature type="compositionally biased region" description="Low complexity" evidence="1">
    <location>
        <begin position="143"/>
        <end position="155"/>
    </location>
</feature>
<organism evidence="3 4">
    <name type="scientific">Simiaoa sunii</name>
    <dbReference type="NCBI Taxonomy" id="2763672"/>
    <lineage>
        <taxon>Bacteria</taxon>
        <taxon>Bacillati</taxon>
        <taxon>Bacillota</taxon>
        <taxon>Clostridia</taxon>
        <taxon>Lachnospirales</taxon>
        <taxon>Lachnospiraceae</taxon>
        <taxon>Simiaoa</taxon>
    </lineage>
</organism>
<evidence type="ECO:0000256" key="1">
    <source>
        <dbReference type="SAM" id="MobiDB-lite"/>
    </source>
</evidence>
<dbReference type="KEGG" id="ssun:H9Q77_09040"/>
<feature type="compositionally biased region" description="Basic and acidic residues" evidence="1">
    <location>
        <begin position="237"/>
        <end position="270"/>
    </location>
</feature>
<protein>
    <recommendedName>
        <fullName evidence="2">PIN-like domain-containing protein</fullName>
    </recommendedName>
</protein>
<dbReference type="Pfam" id="PF18475">
    <property type="entry name" value="PIN7"/>
    <property type="match status" value="1"/>
</dbReference>
<evidence type="ECO:0000313" key="3">
    <source>
        <dbReference type="EMBL" id="QNM01279.1"/>
    </source>
</evidence>
<proteinExistence type="predicted"/>
<feature type="compositionally biased region" description="Acidic residues" evidence="1">
    <location>
        <begin position="205"/>
        <end position="215"/>
    </location>
</feature>
<feature type="compositionally biased region" description="Basic residues" evidence="1">
    <location>
        <begin position="223"/>
        <end position="236"/>
    </location>
</feature>
<feature type="region of interest" description="Disordered" evidence="1">
    <location>
        <begin position="132"/>
        <end position="273"/>
    </location>
</feature>
<dbReference type="AlphaFoldDB" id="A0A7G9FRU7"/>
<dbReference type="Proteomes" id="UP000515981">
    <property type="component" value="Chromosome"/>
</dbReference>
<reference evidence="3 4" key="1">
    <citation type="submission" date="2020-08" db="EMBL/GenBank/DDBJ databases">
        <authorList>
            <person name="Liu C."/>
            <person name="Sun Q."/>
        </authorList>
    </citation>
    <scope>NUCLEOTIDE SEQUENCE [LARGE SCALE GENOMIC DNA]</scope>
    <source>
        <strain evidence="3 4">NSJ-8</strain>
    </source>
</reference>
<name>A0A7G9FRU7_9FIRM</name>
<dbReference type="InterPro" id="IPR041494">
    <property type="entry name" value="PIN7"/>
</dbReference>
<sequence length="336" mass="37979">MAYYLIDFENVKSRGMEGVELLTEEDTVCIFYSDNADSMTFDLHRKLNETKANIIYHKVAVGTKNALDFQLATYLGYLICEQQREGIHPNYFIVTKDNGFTSLMVYWKAQGVPVRIIRNLLWGKNPVAEQNLLTEEENEEETVVTTAEDVAEQPQPIQPEPAEETKESAQPEPEKADALEEPTQPEPVKETQEPVQSETEKADAPEEPAEPETVDESAQPVKKPSRKKSNTRKKSVAKTDDKTAEKKAAEKKPTEKKPAEKKPAEKKPAEEPDELTLAVEKVLTDQTIVPQVVKFIRQYKTKQGINNALNKEFKDSKRTSEIYSSIKPLIADKKGK</sequence>
<dbReference type="RefSeq" id="WP_249325263.1">
    <property type="nucleotide sequence ID" value="NZ_CP060633.1"/>
</dbReference>
<feature type="domain" description="PIN-like" evidence="2">
    <location>
        <begin position="5"/>
        <end position="111"/>
    </location>
</feature>